<organism evidence="6 7">
    <name type="scientific">Tolypothrix bouteillei VB521301</name>
    <dbReference type="NCBI Taxonomy" id="1479485"/>
    <lineage>
        <taxon>Bacteria</taxon>
        <taxon>Bacillati</taxon>
        <taxon>Cyanobacteriota</taxon>
        <taxon>Cyanophyceae</taxon>
        <taxon>Nostocales</taxon>
        <taxon>Tolypothrichaceae</taxon>
        <taxon>Tolypothrix</taxon>
    </lineage>
</organism>
<evidence type="ECO:0000256" key="1">
    <source>
        <dbReference type="ARBA" id="ARBA00022676"/>
    </source>
</evidence>
<accession>A0A8S9SZU4</accession>
<dbReference type="EC" id="2.4.99.24" evidence="4"/>
<keyword evidence="7" id="KW-1185">Reference proteome</keyword>
<dbReference type="InterPro" id="IPR051199">
    <property type="entry name" value="LPS_LOS_Heptosyltrfase"/>
</dbReference>
<dbReference type="InterPro" id="IPR002201">
    <property type="entry name" value="Glyco_trans_9"/>
</dbReference>
<comment type="catalytic activity">
    <reaction evidence="5">
        <text>an L-alpha-D-Hep-(1-&gt;5)-[alpha-Kdo-(2-&gt;4)]-alpha-Kdo-(2-&gt;6)-lipid A + ADP-L-glycero-beta-D-manno-heptose = an L-alpha-D-Hep-(1-&gt;3)-L-alpha-D-Hep-(1-&gt;5)-[alpha-Kdo-(2-&gt;4)]-alpha-Kdo-(2-&gt;6)-lipid A + ADP + H(+)</text>
        <dbReference type="Rhea" id="RHEA:74071"/>
        <dbReference type="ChEBI" id="CHEBI:15378"/>
        <dbReference type="ChEBI" id="CHEBI:61506"/>
        <dbReference type="ChEBI" id="CHEBI:193068"/>
        <dbReference type="ChEBI" id="CHEBI:193069"/>
        <dbReference type="ChEBI" id="CHEBI:456216"/>
        <dbReference type="EC" id="2.4.99.24"/>
    </reaction>
</comment>
<dbReference type="SUPFAM" id="SSF53756">
    <property type="entry name" value="UDP-Glycosyltransferase/glycogen phosphorylase"/>
    <property type="match status" value="1"/>
</dbReference>
<keyword evidence="1" id="KW-0328">Glycosyltransferase</keyword>
<name>A0A8S9SZU4_9CYAN</name>
<dbReference type="RefSeq" id="WP_050046307.1">
    <property type="nucleotide sequence ID" value="NZ_JHEG04000001.1"/>
</dbReference>
<reference evidence="6" key="2">
    <citation type="submission" date="2019-11" db="EMBL/GenBank/DDBJ databases">
        <title>Improved Assembly of Tolypothrix boutellei genome.</title>
        <authorList>
            <person name="Sarangi A.N."/>
            <person name="Mukherjee M."/>
            <person name="Ghosh S."/>
            <person name="Singh D."/>
            <person name="Das A."/>
            <person name="Kant S."/>
            <person name="Prusty A."/>
            <person name="Tripathy S."/>
        </authorList>
    </citation>
    <scope>NUCLEOTIDE SEQUENCE</scope>
    <source>
        <strain evidence="6">VB521301</strain>
    </source>
</reference>
<dbReference type="InterPro" id="IPR011910">
    <property type="entry name" value="RfaF"/>
</dbReference>
<evidence type="ECO:0000313" key="6">
    <source>
        <dbReference type="EMBL" id="KAF3885356.1"/>
    </source>
</evidence>
<comment type="similarity">
    <text evidence="3">Belongs to the glycosyltransferase 9 family.</text>
</comment>
<reference evidence="6" key="1">
    <citation type="journal article" date="2015" name="Genome Announc.">
        <title>Draft Genome Sequence of Tolypothrix boutellei Strain VB521301.</title>
        <authorList>
            <person name="Chandrababunaidu M.M."/>
            <person name="Singh D."/>
            <person name="Sen D."/>
            <person name="Bhan S."/>
            <person name="Das S."/>
            <person name="Gupta A."/>
            <person name="Adhikary S.P."/>
            <person name="Tripathy S."/>
        </authorList>
    </citation>
    <scope>NUCLEOTIDE SEQUENCE</scope>
    <source>
        <strain evidence="6">VB521301</strain>
    </source>
</reference>
<evidence type="ECO:0000256" key="5">
    <source>
        <dbReference type="ARBA" id="ARBA00047503"/>
    </source>
</evidence>
<dbReference type="OrthoDB" id="9797795at2"/>
<dbReference type="GO" id="GO:0005829">
    <property type="term" value="C:cytosol"/>
    <property type="evidence" value="ECO:0007669"/>
    <property type="project" value="TreeGrafter"/>
</dbReference>
<dbReference type="Gene3D" id="3.40.50.2000">
    <property type="entry name" value="Glycogen Phosphorylase B"/>
    <property type="match status" value="2"/>
</dbReference>
<dbReference type="PANTHER" id="PTHR30160">
    <property type="entry name" value="TETRAACYLDISACCHARIDE 4'-KINASE-RELATED"/>
    <property type="match status" value="1"/>
</dbReference>
<dbReference type="EMBL" id="JHEG04000001">
    <property type="protein sequence ID" value="KAF3885356.1"/>
    <property type="molecule type" value="Genomic_DNA"/>
</dbReference>
<dbReference type="Proteomes" id="UP000029738">
    <property type="component" value="Unassembled WGS sequence"/>
</dbReference>
<proteinExistence type="inferred from homology"/>
<gene>
    <name evidence="6" type="primary">waaF</name>
    <name evidence="6" type="ORF">DA73_0400007705</name>
</gene>
<evidence type="ECO:0000256" key="2">
    <source>
        <dbReference type="ARBA" id="ARBA00022679"/>
    </source>
</evidence>
<comment type="caution">
    <text evidence="6">The sequence shown here is derived from an EMBL/GenBank/DDBJ whole genome shotgun (WGS) entry which is preliminary data.</text>
</comment>
<sequence length="378" mass="41853">MTSWNSAKNILCIRLDTIGDVLMTTPAIRALKRSHPNRRITLLTSSAGATTASLVPEIDDVIVYDAPWLKATAPRQNSRPEYDMADYLRNLQFDGAIIFTVYSQNPLPSAFLCYLADIPLRLAHCHENPYQLLTDWVKDPEPERFLRHEVRRQLDLVATINCHTDDERMSLGVPNKALATVEKILQQLGIDREHPWVVIHPGATAASRRYAPDRFALVARSLVRDFNIPVIFTGTQPEQELVEDIMAIASVSNMASLVGRLDLTELAALLSLTPLLISNNTGPVHIAAAVGTPVVDLYALTNPQHTPWGVPNRVLFHDVPCKNCYKSICPEGHQNCLSLVTPESVVSAARELLSETWESATGIEKTDSLIEKALTAID</sequence>
<evidence type="ECO:0000256" key="3">
    <source>
        <dbReference type="ARBA" id="ARBA00043995"/>
    </source>
</evidence>
<dbReference type="AlphaFoldDB" id="A0A8S9SZU4"/>
<dbReference type="GO" id="GO:0008713">
    <property type="term" value="F:ADP-heptose-lipopolysaccharide heptosyltransferase activity"/>
    <property type="evidence" value="ECO:0007669"/>
    <property type="project" value="UniProtKB-EC"/>
</dbReference>
<dbReference type="NCBIfam" id="TIGR02195">
    <property type="entry name" value="heptsyl_trn_II"/>
    <property type="match status" value="1"/>
</dbReference>
<keyword evidence="2" id="KW-0808">Transferase</keyword>
<dbReference type="Pfam" id="PF01075">
    <property type="entry name" value="Glyco_transf_9"/>
    <property type="match status" value="1"/>
</dbReference>
<dbReference type="GO" id="GO:0009244">
    <property type="term" value="P:lipopolysaccharide core region biosynthetic process"/>
    <property type="evidence" value="ECO:0007669"/>
    <property type="project" value="TreeGrafter"/>
</dbReference>
<dbReference type="CDD" id="cd03789">
    <property type="entry name" value="GT9_LPS_heptosyltransferase"/>
    <property type="match status" value="1"/>
</dbReference>
<evidence type="ECO:0000313" key="7">
    <source>
        <dbReference type="Proteomes" id="UP000029738"/>
    </source>
</evidence>
<protein>
    <recommendedName>
        <fullName evidence="4">lipopolysaccharide heptosyltransferase II</fullName>
        <ecNumber evidence="4">2.4.99.24</ecNumber>
    </recommendedName>
</protein>
<evidence type="ECO:0000256" key="4">
    <source>
        <dbReference type="ARBA" id="ARBA00044042"/>
    </source>
</evidence>